<feature type="coiled-coil region" evidence="9">
    <location>
        <begin position="112"/>
        <end position="167"/>
    </location>
</feature>
<dbReference type="InterPro" id="IPR058634">
    <property type="entry name" value="AaeA-lik-b-barrel"/>
</dbReference>
<evidence type="ECO:0000256" key="2">
    <source>
        <dbReference type="ARBA" id="ARBA00009477"/>
    </source>
</evidence>
<keyword evidence="7 11" id="KW-1133">Transmembrane helix</keyword>
<dbReference type="SUPFAM" id="SSF111369">
    <property type="entry name" value="HlyD-like secretion proteins"/>
    <property type="match status" value="2"/>
</dbReference>
<dbReference type="InterPro" id="IPR058625">
    <property type="entry name" value="MdtA-like_BSH"/>
</dbReference>
<proteinExistence type="inferred from homology"/>
<evidence type="ECO:0000256" key="4">
    <source>
        <dbReference type="ARBA" id="ARBA00022475"/>
    </source>
</evidence>
<dbReference type="GO" id="GO:1990961">
    <property type="term" value="P:xenobiotic detoxification by transmembrane export across the plasma membrane"/>
    <property type="evidence" value="ECO:0007669"/>
    <property type="project" value="UniProtKB-ARBA"/>
</dbReference>
<dbReference type="Pfam" id="PF25876">
    <property type="entry name" value="HH_MFP_RND"/>
    <property type="match status" value="1"/>
</dbReference>
<dbReference type="EMBL" id="CP049916">
    <property type="protein sequence ID" value="QIO09608.1"/>
    <property type="molecule type" value="Genomic_DNA"/>
</dbReference>
<evidence type="ECO:0000256" key="6">
    <source>
        <dbReference type="ARBA" id="ARBA00022692"/>
    </source>
</evidence>
<evidence type="ECO:0000259" key="12">
    <source>
        <dbReference type="Pfam" id="PF25876"/>
    </source>
</evidence>
<feature type="transmembrane region" description="Helical" evidence="11">
    <location>
        <begin position="36"/>
        <end position="56"/>
    </location>
</feature>
<evidence type="ECO:0000256" key="3">
    <source>
        <dbReference type="ARBA" id="ARBA00022448"/>
    </source>
</evidence>
<organism evidence="15 16">
    <name type="scientific">Acinetobacter lanii</name>
    <dbReference type="NCBI Taxonomy" id="2715163"/>
    <lineage>
        <taxon>Bacteria</taxon>
        <taxon>Pseudomonadati</taxon>
        <taxon>Pseudomonadota</taxon>
        <taxon>Gammaproteobacteria</taxon>
        <taxon>Moraxellales</taxon>
        <taxon>Moraxellaceae</taxon>
        <taxon>Acinetobacter</taxon>
    </lineage>
</organism>
<sequence>MTDASNNTTSNPNTDQNASSDAQQDASMKSKRKKGLTIVAIVVAIALMIYLIWTFIFSNSVSTDNAYVNVESADISSMVNGQVAEVLVKDTQQVKQGDVLVRIDPRDAKIALAQAEAELAKAKRQFTQTSANSSALTSQIAISEDDIKSAQAQVAQAEVNYEQAQLEFSRRSQLSATGAISKEEFTKAQSAMNAAKAALNVSKATLAQAESKRKAAQSNLAANEALIKGANQASTPDVLVAQAKLDQAKLDLERTEIKAPLDGVVARRNVQVGQRIAQGTSMMKVVPLVNMYVDANFKESQLKDVRVGQKATLTSDLYGDDVEYTGTVVGFSGGTGSAFALIPAQNATGNWIKVVQRLPVRIQLDPEPLKKHPLRVGLSMEATIDLRSDTQTK</sequence>
<feature type="compositionally biased region" description="Polar residues" evidence="10">
    <location>
        <begin position="1"/>
        <end position="27"/>
    </location>
</feature>
<evidence type="ECO:0000313" key="15">
    <source>
        <dbReference type="EMBL" id="QIO09608.1"/>
    </source>
</evidence>
<feature type="domain" description="Multidrug resistance protein MdtA-like barrel-sandwich hybrid" evidence="13">
    <location>
        <begin position="72"/>
        <end position="286"/>
    </location>
</feature>
<dbReference type="Proteomes" id="UP000501939">
    <property type="component" value="Chromosome"/>
</dbReference>
<evidence type="ECO:0000313" key="16">
    <source>
        <dbReference type="Proteomes" id="UP000501939"/>
    </source>
</evidence>
<dbReference type="Pfam" id="PF25917">
    <property type="entry name" value="BSH_RND"/>
    <property type="match status" value="1"/>
</dbReference>
<comment type="similarity">
    <text evidence="2">Belongs to the membrane fusion protein (MFP) (TC 8.A.1) family.</text>
</comment>
<dbReference type="KEGG" id="alj:G8D99_11735"/>
<evidence type="ECO:0000256" key="11">
    <source>
        <dbReference type="SAM" id="Phobius"/>
    </source>
</evidence>
<dbReference type="InterPro" id="IPR050739">
    <property type="entry name" value="MFP"/>
</dbReference>
<name>A0A6G8S6E0_9GAMM</name>
<reference evidence="15 16" key="1">
    <citation type="submission" date="2020-03" db="EMBL/GenBank/DDBJ databases">
        <authorList>
            <person name="Zhu W."/>
        </authorList>
    </citation>
    <scope>NUCLEOTIDE SEQUENCE [LARGE SCALE GENOMIC DNA]</scope>
    <source>
        <strain evidence="15 16">185</strain>
    </source>
</reference>
<keyword evidence="5" id="KW-0997">Cell inner membrane</keyword>
<evidence type="ECO:0000259" key="13">
    <source>
        <dbReference type="Pfam" id="PF25917"/>
    </source>
</evidence>
<dbReference type="GO" id="GO:0015721">
    <property type="term" value="P:bile acid and bile salt transport"/>
    <property type="evidence" value="ECO:0007669"/>
    <property type="project" value="UniProtKB-ARBA"/>
</dbReference>
<keyword evidence="3" id="KW-0813">Transport</keyword>
<keyword evidence="8 11" id="KW-0472">Membrane</keyword>
<evidence type="ECO:0000256" key="8">
    <source>
        <dbReference type="ARBA" id="ARBA00023136"/>
    </source>
</evidence>
<dbReference type="GO" id="GO:0046677">
    <property type="term" value="P:response to antibiotic"/>
    <property type="evidence" value="ECO:0007669"/>
    <property type="project" value="UniProtKB-ARBA"/>
</dbReference>
<keyword evidence="16" id="KW-1185">Reference proteome</keyword>
<keyword evidence="4" id="KW-1003">Cell membrane</keyword>
<evidence type="ECO:0000256" key="10">
    <source>
        <dbReference type="SAM" id="MobiDB-lite"/>
    </source>
</evidence>
<dbReference type="Gene3D" id="1.10.287.470">
    <property type="entry name" value="Helix hairpin bin"/>
    <property type="match status" value="1"/>
</dbReference>
<accession>A0A6G8S6E0</accession>
<evidence type="ECO:0000259" key="14">
    <source>
        <dbReference type="Pfam" id="PF25963"/>
    </source>
</evidence>
<feature type="region of interest" description="Disordered" evidence="10">
    <location>
        <begin position="1"/>
        <end position="28"/>
    </location>
</feature>
<feature type="domain" description="p-hydroxybenzoic acid efflux pump subunit AaeA-like beta-barrel" evidence="14">
    <location>
        <begin position="291"/>
        <end position="370"/>
    </location>
</feature>
<feature type="domain" description="Multidrug resistance protein MdtA-like alpha-helical hairpin" evidence="12">
    <location>
        <begin position="148"/>
        <end position="210"/>
    </location>
</feature>
<evidence type="ECO:0000256" key="7">
    <source>
        <dbReference type="ARBA" id="ARBA00022989"/>
    </source>
</evidence>
<dbReference type="Pfam" id="PF25963">
    <property type="entry name" value="Beta-barrel_AAEA"/>
    <property type="match status" value="1"/>
</dbReference>
<dbReference type="Gene3D" id="2.40.50.100">
    <property type="match status" value="1"/>
</dbReference>
<dbReference type="PANTHER" id="PTHR30386:SF19">
    <property type="entry name" value="MULTIDRUG EXPORT PROTEIN EMRA-RELATED"/>
    <property type="match status" value="1"/>
</dbReference>
<evidence type="ECO:0000256" key="5">
    <source>
        <dbReference type="ARBA" id="ARBA00022519"/>
    </source>
</evidence>
<protein>
    <submittedName>
        <fullName evidence="15">HlyD family efflux transporter periplasmic adaptor subunit</fullName>
    </submittedName>
</protein>
<keyword evidence="6 11" id="KW-0812">Transmembrane</keyword>
<dbReference type="Gene3D" id="2.40.30.170">
    <property type="match status" value="1"/>
</dbReference>
<dbReference type="InterPro" id="IPR058624">
    <property type="entry name" value="MdtA-like_HH"/>
</dbReference>
<evidence type="ECO:0000256" key="9">
    <source>
        <dbReference type="SAM" id="Coils"/>
    </source>
</evidence>
<dbReference type="FunFam" id="2.40.30.170:FF:000003">
    <property type="entry name" value="Multidrug resistance protein A"/>
    <property type="match status" value="1"/>
</dbReference>
<comment type="subcellular location">
    <subcellularLocation>
        <location evidence="1">Cell inner membrane</location>
        <topology evidence="1">Single-pass membrane protein</topology>
        <orientation evidence="1">Periplasmic side</orientation>
    </subcellularLocation>
</comment>
<dbReference type="PANTHER" id="PTHR30386">
    <property type="entry name" value="MEMBRANE FUSION SUBUNIT OF EMRAB-TOLC MULTIDRUG EFFLUX PUMP"/>
    <property type="match status" value="1"/>
</dbReference>
<dbReference type="RefSeq" id="WP_166326118.1">
    <property type="nucleotide sequence ID" value="NZ_CP049916.1"/>
</dbReference>
<dbReference type="GO" id="GO:0005886">
    <property type="term" value="C:plasma membrane"/>
    <property type="evidence" value="ECO:0007669"/>
    <property type="project" value="UniProtKB-SubCell"/>
</dbReference>
<keyword evidence="9" id="KW-0175">Coiled coil</keyword>
<dbReference type="AlphaFoldDB" id="A0A6G8S6E0"/>
<feature type="coiled-coil region" evidence="9">
    <location>
        <begin position="192"/>
        <end position="258"/>
    </location>
</feature>
<gene>
    <name evidence="15" type="ORF">G8D99_11735</name>
</gene>
<evidence type="ECO:0000256" key="1">
    <source>
        <dbReference type="ARBA" id="ARBA00004383"/>
    </source>
</evidence>